<dbReference type="PANTHER" id="PTHR43024:SF1">
    <property type="entry name" value="UDP-N-ACETYLMURAMOYL-TRIPEPTIDE--D-ALANYL-D-ALANINE LIGASE"/>
    <property type="match status" value="1"/>
</dbReference>
<dbReference type="SUPFAM" id="SSF63418">
    <property type="entry name" value="MurE/MurF N-terminal domain"/>
    <property type="match status" value="1"/>
</dbReference>
<dbReference type="InterPro" id="IPR051046">
    <property type="entry name" value="MurCDEF_CellWall_CoF430Synth"/>
</dbReference>
<dbReference type="SUPFAM" id="SSF53244">
    <property type="entry name" value="MurD-like peptide ligases, peptide-binding domain"/>
    <property type="match status" value="1"/>
</dbReference>
<keyword evidence="8 10" id="KW-0131">Cell cycle</keyword>
<dbReference type="RefSeq" id="WP_007391165.1">
    <property type="nucleotide sequence ID" value="NZ_AFIJ01000029.1"/>
</dbReference>
<keyword evidence="5 10" id="KW-0067">ATP-binding</keyword>
<dbReference type="EMBL" id="AFIJ01000029">
    <property type="protein sequence ID" value="EGL40302.1"/>
    <property type="molecule type" value="Genomic_DNA"/>
</dbReference>
<evidence type="ECO:0000256" key="3">
    <source>
        <dbReference type="ARBA" id="ARBA00022618"/>
    </source>
</evidence>
<evidence type="ECO:0000256" key="11">
    <source>
        <dbReference type="RuleBase" id="RU004136"/>
    </source>
</evidence>
<accession>A0ABN0CZY6</accession>
<comment type="subcellular location">
    <subcellularLocation>
        <location evidence="10 11">Cytoplasm</location>
    </subcellularLocation>
</comment>
<keyword evidence="1 10" id="KW-0963">Cytoplasm</keyword>
<dbReference type="EC" id="6.3.2.10" evidence="10 11"/>
<evidence type="ECO:0000256" key="1">
    <source>
        <dbReference type="ARBA" id="ARBA00022490"/>
    </source>
</evidence>
<sequence length="458" mass="48730">MATFTVKEVEQATGARLLAPVTGGNRTFLQVYTDTRSLQKGGLFVALKGERFDGHDFVLQAVAKGAAGVVVAAREETFAALPVPVFAVPDTLRAYQALARFHRRRFALPVIAVTGSVGKTSTRQMIASVLSQKLRVWQTEKNFNNEIGLPKTLLGLTAEHEACVVEMGMRGPGQIAELAAIAEPTIGVVTNVGKSHIELLGSQENIAKAKGELPAALPATGTAVLNQDDWRVAAMAKLCRGKVIGYGTSVGAAVRAGEIQTDDKGLSFICRCFDQTFRATVPVLGKHHVYNALAAVATARLLGLSETQMCKGLAAYAGVPMREELVHVGPYTFINDAYNANPASMEEAVQTLAAVKKEQKIAVLGGMLELGDWTVREHELLGKKIAAASITALITLGTPASYIAEAAEKAGMKAVYRVSDHQAGAAVLRDLLEPGAVVLLKGSRGFTMEKILTYFEGM</sequence>
<comment type="function">
    <text evidence="10 11">Involved in cell wall formation. Catalyzes the final step in the synthesis of UDP-N-acetylmuramoyl-pentapeptide, the precursor of murein.</text>
</comment>
<dbReference type="InterPro" id="IPR035911">
    <property type="entry name" value="MurE/MurF_N"/>
</dbReference>
<dbReference type="InterPro" id="IPR005863">
    <property type="entry name" value="UDP-N-AcMur_synth"/>
</dbReference>
<keyword evidence="16" id="KW-1185">Reference proteome</keyword>
<dbReference type="SUPFAM" id="SSF53623">
    <property type="entry name" value="MurD-like peptide ligases, catalytic domain"/>
    <property type="match status" value="1"/>
</dbReference>
<dbReference type="PANTHER" id="PTHR43024">
    <property type="entry name" value="UDP-N-ACETYLMURAMOYL-TRIPEPTIDE--D-ALANYL-D-ALANINE LIGASE"/>
    <property type="match status" value="1"/>
</dbReference>
<evidence type="ECO:0000256" key="7">
    <source>
        <dbReference type="ARBA" id="ARBA00022984"/>
    </source>
</evidence>
<keyword evidence="2 10" id="KW-0436">Ligase</keyword>
<name>A0ABN0CZY6_9FIRM</name>
<keyword evidence="9 10" id="KW-0961">Cell wall biogenesis/degradation</keyword>
<dbReference type="Gene3D" id="3.40.1390.10">
    <property type="entry name" value="MurE/MurF, N-terminal domain"/>
    <property type="match status" value="1"/>
</dbReference>
<gene>
    <name evidence="10 15" type="primary">murF</name>
    <name evidence="15" type="ORF">HMPREF1039_0720</name>
</gene>
<feature type="domain" description="Mur ligase C-terminal" evidence="13">
    <location>
        <begin position="322"/>
        <end position="444"/>
    </location>
</feature>
<keyword evidence="4 10" id="KW-0547">Nucleotide-binding</keyword>
<dbReference type="NCBIfam" id="TIGR01143">
    <property type="entry name" value="murF"/>
    <property type="match status" value="1"/>
</dbReference>
<evidence type="ECO:0000256" key="4">
    <source>
        <dbReference type="ARBA" id="ARBA00022741"/>
    </source>
</evidence>
<reference evidence="15 16" key="1">
    <citation type="submission" date="2011-04" db="EMBL/GenBank/DDBJ databases">
        <authorList>
            <person name="Harkins D.M."/>
            <person name="Madupu R."/>
            <person name="Durkin A.S."/>
            <person name="Torralba M."/>
            <person name="Methe B."/>
            <person name="Sutton G.G."/>
            <person name="Nelson K.E."/>
        </authorList>
    </citation>
    <scope>NUCLEOTIDE SEQUENCE [LARGE SCALE GENOMIC DNA]</scope>
    <source>
        <strain evidence="15 16">UPII 199-6</strain>
    </source>
</reference>
<dbReference type="Pfam" id="PF08245">
    <property type="entry name" value="Mur_ligase_M"/>
    <property type="match status" value="1"/>
</dbReference>
<evidence type="ECO:0000259" key="14">
    <source>
        <dbReference type="Pfam" id="PF08245"/>
    </source>
</evidence>
<dbReference type="Gene3D" id="3.90.190.20">
    <property type="entry name" value="Mur ligase, C-terminal domain"/>
    <property type="match status" value="1"/>
</dbReference>
<evidence type="ECO:0000256" key="2">
    <source>
        <dbReference type="ARBA" id="ARBA00022598"/>
    </source>
</evidence>
<dbReference type="HAMAP" id="MF_02019">
    <property type="entry name" value="MurF"/>
    <property type="match status" value="1"/>
</dbReference>
<evidence type="ECO:0000259" key="13">
    <source>
        <dbReference type="Pfam" id="PF02875"/>
    </source>
</evidence>
<comment type="similarity">
    <text evidence="10">Belongs to the MurCDEF family. MurF subfamily.</text>
</comment>
<comment type="catalytic activity">
    <reaction evidence="10 11">
        <text>D-alanyl-D-alanine + UDP-N-acetyl-alpha-D-muramoyl-L-alanyl-gamma-D-glutamyl-meso-2,6-diaminopimelate + ATP = UDP-N-acetyl-alpha-D-muramoyl-L-alanyl-gamma-D-glutamyl-meso-2,6-diaminopimeloyl-D-alanyl-D-alanine + ADP + phosphate + H(+)</text>
        <dbReference type="Rhea" id="RHEA:28374"/>
        <dbReference type="ChEBI" id="CHEBI:15378"/>
        <dbReference type="ChEBI" id="CHEBI:30616"/>
        <dbReference type="ChEBI" id="CHEBI:43474"/>
        <dbReference type="ChEBI" id="CHEBI:57822"/>
        <dbReference type="ChEBI" id="CHEBI:61386"/>
        <dbReference type="ChEBI" id="CHEBI:83905"/>
        <dbReference type="ChEBI" id="CHEBI:456216"/>
        <dbReference type="EC" id="6.3.2.10"/>
    </reaction>
</comment>
<dbReference type="InterPro" id="IPR036565">
    <property type="entry name" value="Mur-like_cat_sf"/>
</dbReference>
<comment type="pathway">
    <text evidence="10 11">Cell wall biogenesis; peptidoglycan biosynthesis.</text>
</comment>
<keyword evidence="6 10" id="KW-0133">Cell shape</keyword>
<evidence type="ECO:0000259" key="12">
    <source>
        <dbReference type="Pfam" id="PF01225"/>
    </source>
</evidence>
<feature type="domain" description="Mur ligase central" evidence="14">
    <location>
        <begin position="113"/>
        <end position="299"/>
    </location>
</feature>
<organism evidence="15 16">
    <name type="scientific">Megasphaera lornae</name>
    <dbReference type="NCBI Taxonomy" id="1000568"/>
    <lineage>
        <taxon>Bacteria</taxon>
        <taxon>Bacillati</taxon>
        <taxon>Bacillota</taxon>
        <taxon>Negativicutes</taxon>
        <taxon>Veillonellales</taxon>
        <taxon>Veillonellaceae</taxon>
        <taxon>Megasphaera</taxon>
    </lineage>
</organism>
<feature type="domain" description="Mur ligase N-terminal catalytic" evidence="12">
    <location>
        <begin position="31"/>
        <end position="102"/>
    </location>
</feature>
<dbReference type="InterPro" id="IPR036615">
    <property type="entry name" value="Mur_ligase_C_dom_sf"/>
</dbReference>
<dbReference type="Pfam" id="PF02875">
    <property type="entry name" value="Mur_ligase_C"/>
    <property type="match status" value="1"/>
</dbReference>
<dbReference type="Gene3D" id="3.40.1190.10">
    <property type="entry name" value="Mur-like, catalytic domain"/>
    <property type="match status" value="1"/>
</dbReference>
<dbReference type="InterPro" id="IPR013221">
    <property type="entry name" value="Mur_ligase_cen"/>
</dbReference>
<dbReference type="Pfam" id="PF01225">
    <property type="entry name" value="Mur_ligase"/>
    <property type="match status" value="1"/>
</dbReference>
<proteinExistence type="inferred from homology"/>
<protein>
    <recommendedName>
        <fullName evidence="10 11">UDP-N-acetylmuramoyl-tripeptide--D-alanyl-D-alanine ligase</fullName>
        <ecNumber evidence="10 11">6.3.2.10</ecNumber>
    </recommendedName>
    <alternativeName>
        <fullName evidence="10">D-alanyl-D-alanine-adding enzyme</fullName>
    </alternativeName>
</protein>
<keyword evidence="7 10" id="KW-0573">Peptidoglycan synthesis</keyword>
<comment type="caution">
    <text evidence="15">The sequence shown here is derived from an EMBL/GenBank/DDBJ whole genome shotgun (WGS) entry which is preliminary data.</text>
</comment>
<evidence type="ECO:0000313" key="16">
    <source>
        <dbReference type="Proteomes" id="UP000004018"/>
    </source>
</evidence>
<dbReference type="Proteomes" id="UP000004018">
    <property type="component" value="Unassembled WGS sequence"/>
</dbReference>
<evidence type="ECO:0000256" key="6">
    <source>
        <dbReference type="ARBA" id="ARBA00022960"/>
    </source>
</evidence>
<evidence type="ECO:0000256" key="10">
    <source>
        <dbReference type="HAMAP-Rule" id="MF_02019"/>
    </source>
</evidence>
<evidence type="ECO:0000313" key="15">
    <source>
        <dbReference type="EMBL" id="EGL40302.1"/>
    </source>
</evidence>
<evidence type="ECO:0000256" key="5">
    <source>
        <dbReference type="ARBA" id="ARBA00022840"/>
    </source>
</evidence>
<dbReference type="InterPro" id="IPR004101">
    <property type="entry name" value="Mur_ligase_C"/>
</dbReference>
<evidence type="ECO:0000256" key="8">
    <source>
        <dbReference type="ARBA" id="ARBA00023306"/>
    </source>
</evidence>
<feature type="binding site" evidence="10">
    <location>
        <begin position="115"/>
        <end position="121"/>
    </location>
    <ligand>
        <name>ATP</name>
        <dbReference type="ChEBI" id="CHEBI:30616"/>
    </ligand>
</feature>
<keyword evidence="3 10" id="KW-0132">Cell division</keyword>
<dbReference type="GO" id="GO:0047480">
    <property type="term" value="F:UDP-N-acetylmuramoyl-tripeptide-D-alanyl-D-alanine ligase activity"/>
    <property type="evidence" value="ECO:0007669"/>
    <property type="project" value="UniProtKB-EC"/>
</dbReference>
<evidence type="ECO:0000256" key="9">
    <source>
        <dbReference type="ARBA" id="ARBA00023316"/>
    </source>
</evidence>
<dbReference type="InterPro" id="IPR000713">
    <property type="entry name" value="Mur_ligase_N"/>
</dbReference>